<evidence type="ECO:0000313" key="6">
    <source>
        <dbReference type="Proteomes" id="UP000054560"/>
    </source>
</evidence>
<dbReference type="InterPro" id="IPR035914">
    <property type="entry name" value="Sperma_CUB_dom_sf"/>
</dbReference>
<evidence type="ECO:0000259" key="4">
    <source>
        <dbReference type="PROSITE" id="PS01180"/>
    </source>
</evidence>
<dbReference type="Pfam" id="PF00431">
    <property type="entry name" value="CUB"/>
    <property type="match status" value="1"/>
</dbReference>
<keyword evidence="3" id="KW-1015">Disulfide bond</keyword>
<dbReference type="OrthoDB" id="9998912at2759"/>
<dbReference type="Proteomes" id="UP000054560">
    <property type="component" value="Unassembled WGS sequence"/>
</dbReference>
<dbReference type="PANTHER" id="PTHR46376:SF2">
    <property type="entry name" value="DISTRACTED, ISOFORM B"/>
    <property type="match status" value="1"/>
</dbReference>
<gene>
    <name evidence="5" type="ORF">SARC_14529</name>
</gene>
<accession>A0A0L0F876</accession>
<reference evidence="5 6" key="1">
    <citation type="submission" date="2011-02" db="EMBL/GenBank/DDBJ databases">
        <title>The Genome Sequence of Sphaeroforma arctica JP610.</title>
        <authorList>
            <consortium name="The Broad Institute Genome Sequencing Platform"/>
            <person name="Russ C."/>
            <person name="Cuomo C."/>
            <person name="Young S.K."/>
            <person name="Zeng Q."/>
            <person name="Gargeya S."/>
            <person name="Alvarado L."/>
            <person name="Berlin A."/>
            <person name="Chapman S.B."/>
            <person name="Chen Z."/>
            <person name="Freedman E."/>
            <person name="Gellesch M."/>
            <person name="Goldberg J."/>
            <person name="Griggs A."/>
            <person name="Gujja S."/>
            <person name="Heilman E."/>
            <person name="Heiman D."/>
            <person name="Howarth C."/>
            <person name="Mehta T."/>
            <person name="Neiman D."/>
            <person name="Pearson M."/>
            <person name="Roberts A."/>
            <person name="Saif S."/>
            <person name="Shea T."/>
            <person name="Shenoy N."/>
            <person name="Sisk P."/>
            <person name="Stolte C."/>
            <person name="Sykes S."/>
            <person name="White J."/>
            <person name="Yandava C."/>
            <person name="Burger G."/>
            <person name="Gray M.W."/>
            <person name="Holland P.W.H."/>
            <person name="King N."/>
            <person name="Lang F.B.F."/>
            <person name="Roger A.J."/>
            <person name="Ruiz-Trillo I."/>
            <person name="Haas B."/>
            <person name="Nusbaum C."/>
            <person name="Birren B."/>
        </authorList>
    </citation>
    <scope>NUCLEOTIDE SEQUENCE [LARGE SCALE GENOMIC DNA]</scope>
    <source>
        <strain evidence="5 6">JP610</strain>
    </source>
</reference>
<evidence type="ECO:0000256" key="1">
    <source>
        <dbReference type="ARBA" id="ARBA00022441"/>
    </source>
</evidence>
<dbReference type="SUPFAM" id="SSF49854">
    <property type="entry name" value="Spermadhesin, CUB domain"/>
    <property type="match status" value="1"/>
</dbReference>
<dbReference type="Gene3D" id="2.60.120.290">
    <property type="entry name" value="Spermadhesin, CUB domain"/>
    <property type="match status" value="1"/>
</dbReference>
<dbReference type="GeneID" id="25915033"/>
<keyword evidence="1" id="KW-0880">Kelch repeat</keyword>
<feature type="domain" description="CUB" evidence="4">
    <location>
        <begin position="6"/>
        <end position="126"/>
    </location>
</feature>
<dbReference type="RefSeq" id="XP_014146811.1">
    <property type="nucleotide sequence ID" value="XM_014291336.1"/>
</dbReference>
<dbReference type="PROSITE" id="PS01180">
    <property type="entry name" value="CUB"/>
    <property type="match status" value="1"/>
</dbReference>
<dbReference type="STRING" id="667725.A0A0L0F876"/>
<evidence type="ECO:0000313" key="5">
    <source>
        <dbReference type="EMBL" id="KNC72909.1"/>
    </source>
</evidence>
<evidence type="ECO:0000256" key="3">
    <source>
        <dbReference type="ARBA" id="ARBA00023157"/>
    </source>
</evidence>
<dbReference type="InterPro" id="IPR000859">
    <property type="entry name" value="CUB_dom"/>
</dbReference>
<dbReference type="eggNOG" id="KOG1388">
    <property type="taxonomic scope" value="Eukaryota"/>
</dbReference>
<keyword evidence="2" id="KW-0677">Repeat</keyword>
<dbReference type="EMBL" id="KQ246333">
    <property type="protein sequence ID" value="KNC72909.1"/>
    <property type="molecule type" value="Genomic_DNA"/>
</dbReference>
<organism evidence="5 6">
    <name type="scientific">Sphaeroforma arctica JP610</name>
    <dbReference type="NCBI Taxonomy" id="667725"/>
    <lineage>
        <taxon>Eukaryota</taxon>
        <taxon>Ichthyosporea</taxon>
        <taxon>Ichthyophonida</taxon>
        <taxon>Sphaeroforma</taxon>
    </lineage>
</organism>
<sequence length="276" mass="29529">MNRRGCTHSTGTSNLLPILPLTPDDTLLTITFTGDYRVSTQCRERIVGQSNGAETVTLNFADVYTECGYDHLYLYDGDSVHAPLVASFNGYPPDRRVTLTNGVALLRFTSDVAQVKDGYNVTFSFSACPNDCSGNGACTGTTCECTNNMTGADCSIELCPGKCSGYGECGESGCVCDATRTGLDCTQVATQSRWSFVSSPDGPRNAVFNSSQLALRTAHASAVIDLPATSSMWTFGGLAAGFLNSNALAYFDPDLEEWIEVISNKYVNVLVIRSLS</sequence>
<dbReference type="InterPro" id="IPR051568">
    <property type="entry name" value="LZTR1/Attractin"/>
</dbReference>
<keyword evidence="6" id="KW-1185">Reference proteome</keyword>
<dbReference type="CDD" id="cd00041">
    <property type="entry name" value="CUB"/>
    <property type="match status" value="1"/>
</dbReference>
<dbReference type="GO" id="GO:0005794">
    <property type="term" value="C:Golgi apparatus"/>
    <property type="evidence" value="ECO:0007669"/>
    <property type="project" value="TreeGrafter"/>
</dbReference>
<dbReference type="AlphaFoldDB" id="A0A0L0F876"/>
<dbReference type="Pfam" id="PF23106">
    <property type="entry name" value="EGF_Teneurin"/>
    <property type="match status" value="1"/>
</dbReference>
<proteinExistence type="predicted"/>
<protein>
    <recommendedName>
        <fullName evidence="4">CUB domain-containing protein</fullName>
    </recommendedName>
</protein>
<dbReference type="PANTHER" id="PTHR46376">
    <property type="entry name" value="LEUCINE-ZIPPER-LIKE TRANSCRIPTIONAL REGULATOR 1"/>
    <property type="match status" value="1"/>
</dbReference>
<evidence type="ECO:0000256" key="2">
    <source>
        <dbReference type="ARBA" id="ARBA00022737"/>
    </source>
</evidence>
<name>A0A0L0F876_9EUKA</name>